<dbReference type="EMBL" id="CAJNOG010007576">
    <property type="protein sequence ID" value="CAF1565766.1"/>
    <property type="molecule type" value="Genomic_DNA"/>
</dbReference>
<sequence>MFDSVIDHNQLWHRNQIITPTGYYLPASSSPYDHQSNTSYHLSTSDIVNSNSSIHDNTT</sequence>
<reference evidence="1" key="1">
    <citation type="submission" date="2021-02" db="EMBL/GenBank/DDBJ databases">
        <authorList>
            <person name="Nowell W R."/>
        </authorList>
    </citation>
    <scope>NUCLEOTIDE SEQUENCE</scope>
</reference>
<evidence type="ECO:0000313" key="2">
    <source>
        <dbReference type="Proteomes" id="UP000663845"/>
    </source>
</evidence>
<evidence type="ECO:0000313" key="1">
    <source>
        <dbReference type="EMBL" id="CAF1565766.1"/>
    </source>
</evidence>
<name>A0A815Y4K8_9BILA</name>
<dbReference type="AlphaFoldDB" id="A0A815Y4K8"/>
<accession>A0A815Y4K8</accession>
<proteinExistence type="predicted"/>
<organism evidence="1 2">
    <name type="scientific">Adineta steineri</name>
    <dbReference type="NCBI Taxonomy" id="433720"/>
    <lineage>
        <taxon>Eukaryota</taxon>
        <taxon>Metazoa</taxon>
        <taxon>Spiralia</taxon>
        <taxon>Gnathifera</taxon>
        <taxon>Rotifera</taxon>
        <taxon>Eurotatoria</taxon>
        <taxon>Bdelloidea</taxon>
        <taxon>Adinetida</taxon>
        <taxon>Adinetidae</taxon>
        <taxon>Adineta</taxon>
    </lineage>
</organism>
<protein>
    <submittedName>
        <fullName evidence="1">Uncharacterized protein</fullName>
    </submittedName>
</protein>
<comment type="caution">
    <text evidence="1">The sequence shown here is derived from an EMBL/GenBank/DDBJ whole genome shotgun (WGS) entry which is preliminary data.</text>
</comment>
<dbReference type="Proteomes" id="UP000663845">
    <property type="component" value="Unassembled WGS sequence"/>
</dbReference>
<feature type="non-terminal residue" evidence="1">
    <location>
        <position position="59"/>
    </location>
</feature>
<gene>
    <name evidence="1" type="ORF">JYZ213_LOCUS47121</name>
</gene>